<sequence length="618" mass="68451">MPSRFESPDSANSRNGKDDEAQEVGMVPDKFIEEEHRAHGGVKFAIYWEYVKAGKIRWWVVLISILALYRLVTVGETWFLKTWGEAFERSESESRATSGPFDALPSPETNVRPWLIGFFLIAVARSCMFLISQNFMLVIIYSAGRQMFRDIIQKVSHATFRFYDVTPVGRLMNRLTSDIGIVDGNISQQFQAVAFLAITWLSSLVIIAGVTPVFLVFSLLLSLAFVLIFLRFLPTSQSLRRLEMVSLSPLFSNFGALLGGLTTVRAFCAQSVFQDRVIAATDAFQKMDHFYWSLQAWLMYRLDALSAFATLGLTLLAIFTGISAGLMAFVLTAAAQFVMSTHQICRTYANLQMDFTSVERVVELLSLEQEPTGTISAPARWPLYSGDIMFEDVTIRYAPHLDPSLSSVSFCIPGGSTTALLGRTGSGKSTCTLALLATILPGEGRIVIDDIDVSKIDKQALRSRITFLAQEPILFPGTLKHNLDPRDDYSNDACQAVLNRICGNHQWSLNTPIEAGGQNLSQGQRQLVGLARAVLRRSSIVILDEATASIDVETATRIQQVLREELSESTVITIAHRLEAVKNADHYILLKNGRVVAQGPTTAEMMERGMGDIAEAEN</sequence>
<keyword evidence="8 10" id="KW-0472">Membrane</keyword>
<dbReference type="InterPro" id="IPR003593">
    <property type="entry name" value="AAA+_ATPase"/>
</dbReference>
<protein>
    <submittedName>
        <fullName evidence="13">Uncharacterized protein</fullName>
    </submittedName>
</protein>
<name>A0A8H3FZL1_9LECA</name>
<evidence type="ECO:0000256" key="4">
    <source>
        <dbReference type="ARBA" id="ARBA00022737"/>
    </source>
</evidence>
<dbReference type="PANTHER" id="PTHR24223:SF415">
    <property type="entry name" value="FI20190P1"/>
    <property type="match status" value="1"/>
</dbReference>
<dbReference type="InterPro" id="IPR036640">
    <property type="entry name" value="ABC1_TM_sf"/>
</dbReference>
<feature type="transmembrane region" description="Helical" evidence="10">
    <location>
        <begin position="114"/>
        <end position="141"/>
    </location>
</feature>
<dbReference type="PROSITE" id="PS50929">
    <property type="entry name" value="ABC_TM1F"/>
    <property type="match status" value="1"/>
</dbReference>
<evidence type="ECO:0000256" key="3">
    <source>
        <dbReference type="ARBA" id="ARBA00022692"/>
    </source>
</evidence>
<dbReference type="PROSITE" id="PS50893">
    <property type="entry name" value="ABC_TRANSPORTER_2"/>
    <property type="match status" value="1"/>
</dbReference>
<feature type="transmembrane region" description="Helical" evidence="10">
    <location>
        <begin position="58"/>
        <end position="80"/>
    </location>
</feature>
<evidence type="ECO:0000256" key="8">
    <source>
        <dbReference type="ARBA" id="ARBA00023136"/>
    </source>
</evidence>
<evidence type="ECO:0000256" key="5">
    <source>
        <dbReference type="ARBA" id="ARBA00022741"/>
    </source>
</evidence>
<dbReference type="InterPro" id="IPR003439">
    <property type="entry name" value="ABC_transporter-like_ATP-bd"/>
</dbReference>
<dbReference type="PROSITE" id="PS00211">
    <property type="entry name" value="ABC_TRANSPORTER_1"/>
    <property type="match status" value="1"/>
</dbReference>
<evidence type="ECO:0000256" key="9">
    <source>
        <dbReference type="SAM" id="MobiDB-lite"/>
    </source>
</evidence>
<dbReference type="SMART" id="SM00382">
    <property type="entry name" value="AAA"/>
    <property type="match status" value="1"/>
</dbReference>
<dbReference type="GO" id="GO:0016020">
    <property type="term" value="C:membrane"/>
    <property type="evidence" value="ECO:0007669"/>
    <property type="project" value="UniProtKB-SubCell"/>
</dbReference>
<evidence type="ECO:0000313" key="13">
    <source>
        <dbReference type="EMBL" id="CAF9933844.1"/>
    </source>
</evidence>
<dbReference type="Pfam" id="PF00664">
    <property type="entry name" value="ABC_membrane"/>
    <property type="match status" value="1"/>
</dbReference>
<keyword evidence="5" id="KW-0547">Nucleotide-binding</keyword>
<dbReference type="InterPro" id="IPR027417">
    <property type="entry name" value="P-loop_NTPase"/>
</dbReference>
<dbReference type="GO" id="GO:0140359">
    <property type="term" value="F:ABC-type transporter activity"/>
    <property type="evidence" value="ECO:0007669"/>
    <property type="project" value="InterPro"/>
</dbReference>
<dbReference type="FunFam" id="1.20.1560.10:FF:000013">
    <property type="entry name" value="ABC transporter C family member 2"/>
    <property type="match status" value="1"/>
</dbReference>
<dbReference type="EMBL" id="CAJPDT010000072">
    <property type="protein sequence ID" value="CAF9933844.1"/>
    <property type="molecule type" value="Genomic_DNA"/>
</dbReference>
<keyword evidence="4" id="KW-0677">Repeat</keyword>
<dbReference type="SUPFAM" id="SSF90123">
    <property type="entry name" value="ABC transporter transmembrane region"/>
    <property type="match status" value="1"/>
</dbReference>
<dbReference type="AlphaFoldDB" id="A0A8H3FZL1"/>
<dbReference type="GO" id="GO:0005737">
    <property type="term" value="C:cytoplasm"/>
    <property type="evidence" value="ECO:0007669"/>
    <property type="project" value="UniProtKB-ARBA"/>
</dbReference>
<feature type="region of interest" description="Disordered" evidence="9">
    <location>
        <begin position="1"/>
        <end position="21"/>
    </location>
</feature>
<evidence type="ECO:0000313" key="14">
    <source>
        <dbReference type="Proteomes" id="UP000664534"/>
    </source>
</evidence>
<feature type="domain" description="ABC transporter" evidence="11">
    <location>
        <begin position="388"/>
        <end position="617"/>
    </location>
</feature>
<keyword evidence="2" id="KW-0813">Transport</keyword>
<keyword evidence="14" id="KW-1185">Reference proteome</keyword>
<dbReference type="Gene3D" id="3.40.50.300">
    <property type="entry name" value="P-loop containing nucleotide triphosphate hydrolases"/>
    <property type="match status" value="1"/>
</dbReference>
<feature type="transmembrane region" description="Helical" evidence="10">
    <location>
        <begin position="214"/>
        <end position="233"/>
    </location>
</feature>
<proteinExistence type="predicted"/>
<evidence type="ECO:0000256" key="7">
    <source>
        <dbReference type="ARBA" id="ARBA00022989"/>
    </source>
</evidence>
<evidence type="ECO:0000256" key="10">
    <source>
        <dbReference type="SAM" id="Phobius"/>
    </source>
</evidence>
<dbReference type="GO" id="GO:0016887">
    <property type="term" value="F:ATP hydrolysis activity"/>
    <property type="evidence" value="ECO:0007669"/>
    <property type="project" value="InterPro"/>
</dbReference>
<dbReference type="InterPro" id="IPR017871">
    <property type="entry name" value="ABC_transporter-like_CS"/>
</dbReference>
<dbReference type="CDD" id="cd03244">
    <property type="entry name" value="ABCC_MRP_domain2"/>
    <property type="match status" value="1"/>
</dbReference>
<dbReference type="OrthoDB" id="6500128at2759"/>
<dbReference type="SUPFAM" id="SSF52540">
    <property type="entry name" value="P-loop containing nucleoside triphosphate hydrolases"/>
    <property type="match status" value="1"/>
</dbReference>
<feature type="transmembrane region" description="Helical" evidence="10">
    <location>
        <begin position="190"/>
        <end position="208"/>
    </location>
</feature>
<keyword evidence="6" id="KW-0067">ATP-binding</keyword>
<evidence type="ECO:0000259" key="12">
    <source>
        <dbReference type="PROSITE" id="PS50929"/>
    </source>
</evidence>
<dbReference type="Pfam" id="PF00005">
    <property type="entry name" value="ABC_tran"/>
    <property type="match status" value="1"/>
</dbReference>
<dbReference type="GO" id="GO:0005524">
    <property type="term" value="F:ATP binding"/>
    <property type="evidence" value="ECO:0007669"/>
    <property type="project" value="UniProtKB-KW"/>
</dbReference>
<accession>A0A8H3FZL1</accession>
<dbReference type="Gene3D" id="1.20.1560.10">
    <property type="entry name" value="ABC transporter type 1, transmembrane domain"/>
    <property type="match status" value="1"/>
</dbReference>
<comment type="subcellular location">
    <subcellularLocation>
        <location evidence="1">Membrane</location>
        <topology evidence="1">Multi-pass membrane protein</topology>
    </subcellularLocation>
</comment>
<gene>
    <name evidence="13" type="ORF">IMSHALPRED_009499</name>
</gene>
<organism evidence="13 14">
    <name type="scientific">Imshaugia aleurites</name>
    <dbReference type="NCBI Taxonomy" id="172621"/>
    <lineage>
        <taxon>Eukaryota</taxon>
        <taxon>Fungi</taxon>
        <taxon>Dikarya</taxon>
        <taxon>Ascomycota</taxon>
        <taxon>Pezizomycotina</taxon>
        <taxon>Lecanoromycetes</taxon>
        <taxon>OSLEUM clade</taxon>
        <taxon>Lecanoromycetidae</taxon>
        <taxon>Lecanorales</taxon>
        <taxon>Lecanorineae</taxon>
        <taxon>Parmeliaceae</taxon>
        <taxon>Imshaugia</taxon>
    </lineage>
</organism>
<dbReference type="FunFam" id="3.40.50.300:FF:001577">
    <property type="entry name" value="ABC bile acid transporter"/>
    <property type="match status" value="1"/>
</dbReference>
<dbReference type="Proteomes" id="UP000664534">
    <property type="component" value="Unassembled WGS sequence"/>
</dbReference>
<comment type="caution">
    <text evidence="13">The sequence shown here is derived from an EMBL/GenBank/DDBJ whole genome shotgun (WGS) entry which is preliminary data.</text>
</comment>
<evidence type="ECO:0000259" key="11">
    <source>
        <dbReference type="PROSITE" id="PS50893"/>
    </source>
</evidence>
<evidence type="ECO:0000256" key="2">
    <source>
        <dbReference type="ARBA" id="ARBA00022448"/>
    </source>
</evidence>
<dbReference type="CDD" id="cd18604">
    <property type="entry name" value="ABC_6TM_VMR1_D2_like"/>
    <property type="match status" value="1"/>
</dbReference>
<evidence type="ECO:0000256" key="6">
    <source>
        <dbReference type="ARBA" id="ARBA00022840"/>
    </source>
</evidence>
<dbReference type="PANTHER" id="PTHR24223">
    <property type="entry name" value="ATP-BINDING CASSETTE SUB-FAMILY C"/>
    <property type="match status" value="1"/>
</dbReference>
<reference evidence="13" key="1">
    <citation type="submission" date="2021-03" db="EMBL/GenBank/DDBJ databases">
        <authorList>
            <person name="Tagirdzhanova G."/>
        </authorList>
    </citation>
    <scope>NUCLEOTIDE SEQUENCE</scope>
</reference>
<feature type="domain" description="ABC transmembrane type-1" evidence="12">
    <location>
        <begin position="60"/>
        <end position="353"/>
    </location>
</feature>
<feature type="transmembrane region" description="Helical" evidence="10">
    <location>
        <begin position="307"/>
        <end position="331"/>
    </location>
</feature>
<dbReference type="InterPro" id="IPR011527">
    <property type="entry name" value="ABC1_TM_dom"/>
</dbReference>
<dbReference type="InterPro" id="IPR050173">
    <property type="entry name" value="ABC_transporter_C-like"/>
</dbReference>
<evidence type="ECO:0000256" key="1">
    <source>
        <dbReference type="ARBA" id="ARBA00004141"/>
    </source>
</evidence>
<keyword evidence="3 10" id="KW-0812">Transmembrane</keyword>
<keyword evidence="7 10" id="KW-1133">Transmembrane helix</keyword>